<dbReference type="Gene3D" id="3.40.50.720">
    <property type="entry name" value="NAD(P)-binding Rossmann-like Domain"/>
    <property type="match status" value="1"/>
</dbReference>
<dbReference type="InterPro" id="IPR036291">
    <property type="entry name" value="NAD(P)-bd_dom_sf"/>
</dbReference>
<dbReference type="SUPFAM" id="SSF51735">
    <property type="entry name" value="NAD(P)-binding Rossmann-fold domains"/>
    <property type="match status" value="1"/>
</dbReference>
<dbReference type="GO" id="GO:0019433">
    <property type="term" value="P:triglyceride catabolic process"/>
    <property type="evidence" value="ECO:0007669"/>
    <property type="project" value="TreeGrafter"/>
</dbReference>
<dbReference type="GO" id="GO:0006654">
    <property type="term" value="P:phosphatidic acid biosynthetic process"/>
    <property type="evidence" value="ECO:0007669"/>
    <property type="project" value="TreeGrafter"/>
</dbReference>
<dbReference type="GO" id="GO:0004806">
    <property type="term" value="F:triacylglycerol lipase activity"/>
    <property type="evidence" value="ECO:0007669"/>
    <property type="project" value="TreeGrafter"/>
</dbReference>
<dbReference type="PANTHER" id="PTHR44169:SF6">
    <property type="entry name" value="NADPH-DEPENDENT 1-ACYLDIHYDROXYACETONE PHOSPHATE REDUCTASE"/>
    <property type="match status" value="1"/>
</dbReference>
<proteinExistence type="inferred from homology"/>
<comment type="similarity">
    <text evidence="1 3">Belongs to the short-chain dehydrogenases/reductases (SDR) family.</text>
</comment>
<evidence type="ECO:0000256" key="2">
    <source>
        <dbReference type="ARBA" id="ARBA00023002"/>
    </source>
</evidence>
<dbReference type="GO" id="GO:0005783">
    <property type="term" value="C:endoplasmic reticulum"/>
    <property type="evidence" value="ECO:0007669"/>
    <property type="project" value="TreeGrafter"/>
</dbReference>
<name>A0AAE0X6E5_9PEZI</name>
<reference evidence="4" key="1">
    <citation type="journal article" date="2023" name="Mol. Phylogenet. Evol.">
        <title>Genome-scale phylogeny and comparative genomics of the fungal order Sordariales.</title>
        <authorList>
            <person name="Hensen N."/>
            <person name="Bonometti L."/>
            <person name="Westerberg I."/>
            <person name="Brannstrom I.O."/>
            <person name="Guillou S."/>
            <person name="Cros-Aarteil S."/>
            <person name="Calhoun S."/>
            <person name="Haridas S."/>
            <person name="Kuo A."/>
            <person name="Mondo S."/>
            <person name="Pangilinan J."/>
            <person name="Riley R."/>
            <person name="LaButti K."/>
            <person name="Andreopoulos B."/>
            <person name="Lipzen A."/>
            <person name="Chen C."/>
            <person name="Yan M."/>
            <person name="Daum C."/>
            <person name="Ng V."/>
            <person name="Clum A."/>
            <person name="Steindorff A."/>
            <person name="Ohm R.A."/>
            <person name="Martin F."/>
            <person name="Silar P."/>
            <person name="Natvig D.O."/>
            <person name="Lalanne C."/>
            <person name="Gautier V."/>
            <person name="Ament-Velasquez S.L."/>
            <person name="Kruys A."/>
            <person name="Hutchinson M.I."/>
            <person name="Powell A.J."/>
            <person name="Barry K."/>
            <person name="Miller A.N."/>
            <person name="Grigoriev I.V."/>
            <person name="Debuchy R."/>
            <person name="Gladieux P."/>
            <person name="Hiltunen Thoren M."/>
            <person name="Johannesson H."/>
        </authorList>
    </citation>
    <scope>NUCLEOTIDE SEQUENCE</scope>
    <source>
        <strain evidence="4">CBS 314.62</strain>
    </source>
</reference>
<dbReference type="InterPro" id="IPR002347">
    <property type="entry name" value="SDR_fam"/>
</dbReference>
<dbReference type="PRINTS" id="PR00080">
    <property type="entry name" value="SDRFAMILY"/>
</dbReference>
<evidence type="ECO:0000256" key="1">
    <source>
        <dbReference type="ARBA" id="ARBA00006484"/>
    </source>
</evidence>
<dbReference type="EMBL" id="JAULSO010000003">
    <property type="protein sequence ID" value="KAK3685827.1"/>
    <property type="molecule type" value="Genomic_DNA"/>
</dbReference>
<protein>
    <submittedName>
        <fullName evidence="4">Short-chain dehydrogenase/reductase</fullName>
    </submittedName>
</protein>
<dbReference type="Proteomes" id="UP001270362">
    <property type="component" value="Unassembled WGS sequence"/>
</dbReference>
<accession>A0AAE0X6E5</accession>
<dbReference type="AlphaFoldDB" id="A0AAE0X6E5"/>
<comment type="caution">
    <text evidence="4">The sequence shown here is derived from an EMBL/GenBank/DDBJ whole genome shotgun (WGS) entry which is preliminary data.</text>
</comment>
<dbReference type="PANTHER" id="PTHR44169">
    <property type="entry name" value="NADPH-DEPENDENT 1-ACYLDIHYDROXYACETONE PHOSPHATE REDUCTASE"/>
    <property type="match status" value="1"/>
</dbReference>
<dbReference type="GO" id="GO:0005811">
    <property type="term" value="C:lipid droplet"/>
    <property type="evidence" value="ECO:0007669"/>
    <property type="project" value="TreeGrafter"/>
</dbReference>
<reference evidence="4" key="2">
    <citation type="submission" date="2023-06" db="EMBL/GenBank/DDBJ databases">
        <authorList>
            <consortium name="Lawrence Berkeley National Laboratory"/>
            <person name="Haridas S."/>
            <person name="Hensen N."/>
            <person name="Bonometti L."/>
            <person name="Westerberg I."/>
            <person name="Brannstrom I.O."/>
            <person name="Guillou S."/>
            <person name="Cros-Aarteil S."/>
            <person name="Calhoun S."/>
            <person name="Kuo A."/>
            <person name="Mondo S."/>
            <person name="Pangilinan J."/>
            <person name="Riley R."/>
            <person name="Labutti K."/>
            <person name="Andreopoulos B."/>
            <person name="Lipzen A."/>
            <person name="Chen C."/>
            <person name="Yanf M."/>
            <person name="Daum C."/>
            <person name="Ng V."/>
            <person name="Clum A."/>
            <person name="Steindorff A."/>
            <person name="Ohm R."/>
            <person name="Martin F."/>
            <person name="Silar P."/>
            <person name="Natvig D."/>
            <person name="Lalanne C."/>
            <person name="Gautier V."/>
            <person name="Ament-Velasquez S.L."/>
            <person name="Kruys A."/>
            <person name="Hutchinson M.I."/>
            <person name="Powell A.J."/>
            <person name="Barry K."/>
            <person name="Miller A.N."/>
            <person name="Grigoriev I.V."/>
            <person name="Debuchy R."/>
            <person name="Gladieux P."/>
            <person name="Thoren M.H."/>
            <person name="Johannesson H."/>
        </authorList>
    </citation>
    <scope>NUCLEOTIDE SEQUENCE</scope>
    <source>
        <strain evidence="4">CBS 314.62</strain>
    </source>
</reference>
<keyword evidence="2" id="KW-0560">Oxidoreductase</keyword>
<evidence type="ECO:0000313" key="5">
    <source>
        <dbReference type="Proteomes" id="UP001270362"/>
    </source>
</evidence>
<keyword evidence="5" id="KW-1185">Reference proteome</keyword>
<gene>
    <name evidence="4" type="ORF">B0T22DRAFT_231625</name>
</gene>
<organism evidence="4 5">
    <name type="scientific">Podospora appendiculata</name>
    <dbReference type="NCBI Taxonomy" id="314037"/>
    <lineage>
        <taxon>Eukaryota</taxon>
        <taxon>Fungi</taxon>
        <taxon>Dikarya</taxon>
        <taxon>Ascomycota</taxon>
        <taxon>Pezizomycotina</taxon>
        <taxon>Sordariomycetes</taxon>
        <taxon>Sordariomycetidae</taxon>
        <taxon>Sordariales</taxon>
        <taxon>Podosporaceae</taxon>
        <taxon>Podospora</taxon>
    </lineage>
</organism>
<dbReference type="Pfam" id="PF00106">
    <property type="entry name" value="adh_short"/>
    <property type="match status" value="1"/>
</dbReference>
<dbReference type="GO" id="GO:0000140">
    <property type="term" value="F:acylglycerone-phosphate reductase (NADP+) activity"/>
    <property type="evidence" value="ECO:0007669"/>
    <property type="project" value="TreeGrafter"/>
</dbReference>
<sequence length="283" mass="29969">MTKRTVLITGCSEGGIGWAIAKAYHARGYHVFATLRSPAKAGSGLAGLSDVDILPLEVTSDESIRQCAAEVGARTGGSLDVLVNNAGADFVMPLLDTSVTEAKKLYDVNVWAVLAVTQAFAPLLIKAHGAVLNIASVAGVLEMAWSGIYNSSKAAEVTISETLRLELAPLGVRVLTAMVGAVQTPIHENAGELKLPETSYYQAARKIISDQRAGVLKTNCEAVDVTARNLVQDVESGRSGQVWRGGMAYTVRNLVWLLPRAILDRAANGMRGLELVKAAWAGK</sequence>
<evidence type="ECO:0000256" key="3">
    <source>
        <dbReference type="RuleBase" id="RU000363"/>
    </source>
</evidence>
<dbReference type="PRINTS" id="PR00081">
    <property type="entry name" value="GDHRDH"/>
</dbReference>
<evidence type="ECO:0000313" key="4">
    <source>
        <dbReference type="EMBL" id="KAK3685827.1"/>
    </source>
</evidence>